<organism evidence="1 2">
    <name type="scientific">Puccinia striiformis f. sp. tritici</name>
    <dbReference type="NCBI Taxonomy" id="168172"/>
    <lineage>
        <taxon>Eukaryota</taxon>
        <taxon>Fungi</taxon>
        <taxon>Dikarya</taxon>
        <taxon>Basidiomycota</taxon>
        <taxon>Pucciniomycotina</taxon>
        <taxon>Pucciniomycetes</taxon>
        <taxon>Pucciniales</taxon>
        <taxon>Pucciniaceae</taxon>
        <taxon>Puccinia</taxon>
    </lineage>
</organism>
<proteinExistence type="predicted"/>
<accession>A0ACC0EWH8</accession>
<name>A0ACC0EWH8_9BASI</name>
<dbReference type="EMBL" id="CM045866">
    <property type="protein sequence ID" value="KAI7961189.1"/>
    <property type="molecule type" value="Genomic_DNA"/>
</dbReference>
<evidence type="ECO:0000313" key="2">
    <source>
        <dbReference type="Proteomes" id="UP001060170"/>
    </source>
</evidence>
<reference evidence="1 2" key="3">
    <citation type="journal article" date="2022" name="Microbiol. Spectr.">
        <title>Folding features and dynamics of 3D genome architecture in plant fungal pathogens.</title>
        <authorList>
            <person name="Xia C."/>
        </authorList>
    </citation>
    <scope>NUCLEOTIDE SEQUENCE [LARGE SCALE GENOMIC DNA]</scope>
    <source>
        <strain evidence="1 2">93-210</strain>
    </source>
</reference>
<sequence length="457" mass="51807">MLPTECLVFTDESKVCLEAIQRTQGWAVVGEQTPRVPRARSSHQFNIIPAISTSGLVAHMVQQENVERFDFEYFLENILARAGQVGSRKRYCVTTTTTTTTTTDHQPRPPPPPATTNNNITQPDPVPLTHSNMVYRKYETSFKYMVVKAALQGRSLDEINTMHGALVSLDSLNRWCDLYERTRSVVCNPATYLTRGRALLLNDEERSYIIDLVKNDPTIYIAEIQNSLAQNLNIHISLATIWTELHHQLHLSLKKDRKVNPRQDPDQRAAYMGLLAHYDPHMLVFTDESGVCLDGIVRTQGWAPVGERTPRVVRERATHKFNIIPAVALSGLVAMMVQEENVYRFDLEYFLEYILLPSMNPFPGRNSVLIMDNASWHHGGRIEELIEDKGCRLIYLPAYSPDYNPIEKGFAVLKNSMRNCAEMDGGPDDGEVIEAFVSFTFTSQLMHGLFRGSGYIE</sequence>
<comment type="caution">
    <text evidence="1">The sequence shown here is derived from an EMBL/GenBank/DDBJ whole genome shotgun (WGS) entry which is preliminary data.</text>
</comment>
<reference evidence="2" key="1">
    <citation type="journal article" date="2018" name="BMC Genomics">
        <title>Genomic insights into host adaptation between the wheat stripe rust pathogen (Puccinia striiformis f. sp. tritici) and the barley stripe rust pathogen (Puccinia striiformis f. sp. hordei).</title>
        <authorList>
            <person name="Xia C."/>
            <person name="Wang M."/>
            <person name="Yin C."/>
            <person name="Cornejo O.E."/>
            <person name="Hulbert S.H."/>
            <person name="Chen X."/>
        </authorList>
    </citation>
    <scope>NUCLEOTIDE SEQUENCE [LARGE SCALE GENOMIC DNA]</scope>
    <source>
        <strain evidence="2">93-210</strain>
    </source>
</reference>
<gene>
    <name evidence="1" type="ORF">MJO28_001678</name>
</gene>
<evidence type="ECO:0000313" key="1">
    <source>
        <dbReference type="EMBL" id="KAI7961189.1"/>
    </source>
</evidence>
<reference evidence="2" key="2">
    <citation type="journal article" date="2018" name="Mol. Plant Microbe Interact.">
        <title>Genome sequence resources for the wheat stripe rust pathogen (Puccinia striiformis f. sp. tritici) and the barley stripe rust pathogen (Puccinia striiformis f. sp. hordei).</title>
        <authorList>
            <person name="Xia C."/>
            <person name="Wang M."/>
            <person name="Yin C."/>
            <person name="Cornejo O.E."/>
            <person name="Hulbert S.H."/>
            <person name="Chen X."/>
        </authorList>
    </citation>
    <scope>NUCLEOTIDE SEQUENCE [LARGE SCALE GENOMIC DNA]</scope>
    <source>
        <strain evidence="2">93-210</strain>
    </source>
</reference>
<keyword evidence="2" id="KW-1185">Reference proteome</keyword>
<protein>
    <submittedName>
        <fullName evidence="1">Uncharacterized protein</fullName>
    </submittedName>
</protein>
<dbReference type="Proteomes" id="UP001060170">
    <property type="component" value="Chromosome 2"/>
</dbReference>